<comment type="catalytic activity">
    <reaction evidence="1">
        <text>coproporphyrinogen III + 3 O2 = coproporphyrin III + 3 H2O2</text>
        <dbReference type="Rhea" id="RHEA:43436"/>
        <dbReference type="ChEBI" id="CHEBI:15379"/>
        <dbReference type="ChEBI" id="CHEBI:16240"/>
        <dbReference type="ChEBI" id="CHEBI:57309"/>
        <dbReference type="ChEBI" id="CHEBI:131725"/>
        <dbReference type="EC" id="1.3.3.15"/>
    </reaction>
    <physiologicalReaction direction="left-to-right" evidence="1">
        <dbReference type="Rhea" id="RHEA:43437"/>
    </physiologicalReaction>
</comment>
<dbReference type="PANTHER" id="PTHR42923:SF3">
    <property type="entry name" value="PROTOPORPHYRINOGEN OXIDASE"/>
    <property type="match status" value="1"/>
</dbReference>
<dbReference type="EC" id="1.3.3.15" evidence="6 12"/>
<dbReference type="Pfam" id="PF01593">
    <property type="entry name" value="Amino_oxidase"/>
    <property type="match status" value="1"/>
</dbReference>
<dbReference type="InterPro" id="IPR004572">
    <property type="entry name" value="Protoporphyrinogen_oxidase"/>
</dbReference>
<feature type="domain" description="Amine oxidase" evidence="13">
    <location>
        <begin position="11"/>
        <end position="467"/>
    </location>
</feature>
<evidence type="ECO:0000256" key="6">
    <source>
        <dbReference type="ARBA" id="ARBA00012402"/>
    </source>
</evidence>
<evidence type="ECO:0000256" key="2">
    <source>
        <dbReference type="ARBA" id="ARBA00001974"/>
    </source>
</evidence>
<evidence type="ECO:0000256" key="1">
    <source>
        <dbReference type="ARBA" id="ARBA00001755"/>
    </source>
</evidence>
<dbReference type="InterPro" id="IPR002937">
    <property type="entry name" value="Amino_oxidase"/>
</dbReference>
<dbReference type="NCBIfam" id="TIGR00562">
    <property type="entry name" value="proto_IX_ox"/>
    <property type="match status" value="1"/>
</dbReference>
<dbReference type="OrthoDB" id="4496419at2"/>
<evidence type="ECO:0000259" key="13">
    <source>
        <dbReference type="Pfam" id="PF01593"/>
    </source>
</evidence>
<evidence type="ECO:0000256" key="10">
    <source>
        <dbReference type="ARBA" id="ARBA00023002"/>
    </source>
</evidence>
<evidence type="ECO:0000313" key="14">
    <source>
        <dbReference type="EMBL" id="SHG73412.1"/>
    </source>
</evidence>
<dbReference type="InterPro" id="IPR050464">
    <property type="entry name" value="Zeta_carotene_desat/Oxidored"/>
</dbReference>
<dbReference type="SUPFAM" id="SSF51905">
    <property type="entry name" value="FAD/NAD(P)-binding domain"/>
    <property type="match status" value="1"/>
</dbReference>
<evidence type="ECO:0000313" key="15">
    <source>
        <dbReference type="Proteomes" id="UP000186132"/>
    </source>
</evidence>
<dbReference type="UniPathway" id="UPA00252"/>
<dbReference type="SUPFAM" id="SSF54373">
    <property type="entry name" value="FAD-linked reductases, C-terminal domain"/>
    <property type="match status" value="1"/>
</dbReference>
<comment type="function">
    <text evidence="3 12">Involved in coproporphyrin-dependent heme b biosynthesis. Catalyzes the oxidation of coproporphyrinogen III to coproporphyrin III.</text>
</comment>
<evidence type="ECO:0000256" key="5">
    <source>
        <dbReference type="ARBA" id="ARBA00008310"/>
    </source>
</evidence>
<reference evidence="14 15" key="1">
    <citation type="submission" date="2016-11" db="EMBL/GenBank/DDBJ databases">
        <authorList>
            <person name="Jaros S."/>
            <person name="Januszkiewicz K."/>
            <person name="Wedrychowicz H."/>
        </authorList>
    </citation>
    <scope>NUCLEOTIDE SEQUENCE [LARGE SCALE GENOMIC DNA]</scope>
    <source>
        <strain evidence="14 15">DSM 45627</strain>
    </source>
</reference>
<evidence type="ECO:0000256" key="7">
    <source>
        <dbReference type="ARBA" id="ARBA00019046"/>
    </source>
</evidence>
<dbReference type="PANTHER" id="PTHR42923">
    <property type="entry name" value="PROTOPORPHYRINOGEN OXIDASE"/>
    <property type="match status" value="1"/>
</dbReference>
<name>A0A1M5M827_9ACTN</name>
<comment type="pathway">
    <text evidence="4 12">Porphyrin-containing compound metabolism; protoheme biosynthesis.</text>
</comment>
<evidence type="ECO:0000256" key="9">
    <source>
        <dbReference type="ARBA" id="ARBA00022827"/>
    </source>
</evidence>
<keyword evidence="8 12" id="KW-0285">Flavoprotein</keyword>
<protein>
    <recommendedName>
        <fullName evidence="7 12">Coproporphyrinogen III oxidase</fullName>
        <ecNumber evidence="6 12">1.3.3.15</ecNumber>
    </recommendedName>
</protein>
<dbReference type="Proteomes" id="UP000186132">
    <property type="component" value="Unassembled WGS sequence"/>
</dbReference>
<keyword evidence="9 12" id="KW-0274">FAD</keyword>
<keyword evidence="10 12" id="KW-0560">Oxidoreductase</keyword>
<dbReference type="EMBL" id="FQVU01000003">
    <property type="protein sequence ID" value="SHG73412.1"/>
    <property type="molecule type" value="Genomic_DNA"/>
</dbReference>
<gene>
    <name evidence="14" type="ORF">SAMN05443575_2654</name>
</gene>
<dbReference type="Gene3D" id="3.90.660.20">
    <property type="entry name" value="Protoporphyrinogen oxidase, mitochondrial, domain 2"/>
    <property type="match status" value="1"/>
</dbReference>
<proteinExistence type="inferred from homology"/>
<dbReference type="InterPro" id="IPR036188">
    <property type="entry name" value="FAD/NAD-bd_sf"/>
</dbReference>
<sequence length="479" mass="48402">MTRLVVVGGGIAGLAAAWFAAEAGLDVTVLEAAPRVGGKLRVEEVGGVPVDVGAEALLTARPEGLDLLAAAGLADERISPLTTSARVWAGGTTHPLPARTMMGIPGDVEALRESGALSDTALQTVAEEPSLPPLPPLRRDVPVGSLVRYRMGDEVADRLVEPLLGGVYAGSADVLSLRATMPTLADRLAQGGSLLEIARAVTGAGGTRAPGADPGRPVVPVFASLRGGLGRLPATLVATGRFAVRTGVTVRTINRSAAGFTLDCGAVPQAERIEADAVIVAVPAAKAARLLAGVAPAAGDELGAIESASMAIVSFALDGDADEAGIPAGSGLLIGAGERFATKAVTLTSRKWPVDADGRTVLRASVGRHGEPHALQLGDADLVEIVRRDLGVLLGDADTPRELRPVDAVVTRWGGGLPQYAVGHVERIARVRAAIAGVPGLAACGAAFDGVGVPACIASARSAVDLVAGSLSQARTMRP</sequence>
<dbReference type="Gene3D" id="3.50.50.60">
    <property type="entry name" value="FAD/NAD(P)-binding domain"/>
    <property type="match status" value="1"/>
</dbReference>
<comment type="similarity">
    <text evidence="5 12">Belongs to the protoporphyrinogen/coproporphyrinogen oxidase family. Coproporphyrinogen III oxidase subfamily.</text>
</comment>
<dbReference type="AlphaFoldDB" id="A0A1M5M827"/>
<keyword evidence="11 12" id="KW-0350">Heme biosynthesis</keyword>
<organism evidence="14 15">
    <name type="scientific">Jatrophihabitans endophyticus</name>
    <dbReference type="NCBI Taxonomy" id="1206085"/>
    <lineage>
        <taxon>Bacteria</taxon>
        <taxon>Bacillati</taxon>
        <taxon>Actinomycetota</taxon>
        <taxon>Actinomycetes</taxon>
        <taxon>Jatrophihabitantales</taxon>
        <taxon>Jatrophihabitantaceae</taxon>
        <taxon>Jatrophihabitans</taxon>
    </lineage>
</organism>
<dbReference type="GO" id="GO:0004729">
    <property type="term" value="F:oxygen-dependent protoporphyrinogen oxidase activity"/>
    <property type="evidence" value="ECO:0007669"/>
    <property type="project" value="UniProtKB-UniRule"/>
</dbReference>
<evidence type="ECO:0000256" key="11">
    <source>
        <dbReference type="ARBA" id="ARBA00023133"/>
    </source>
</evidence>
<dbReference type="STRING" id="1206085.SAMN05443575_2654"/>
<dbReference type="Gene3D" id="1.10.3110.10">
    <property type="entry name" value="protoporphyrinogen ix oxidase, domain 3"/>
    <property type="match status" value="1"/>
</dbReference>
<dbReference type="GO" id="GO:0005737">
    <property type="term" value="C:cytoplasm"/>
    <property type="evidence" value="ECO:0007669"/>
    <property type="project" value="UniProtKB-SubCell"/>
</dbReference>
<evidence type="ECO:0000256" key="4">
    <source>
        <dbReference type="ARBA" id="ARBA00004744"/>
    </source>
</evidence>
<comment type="subcellular location">
    <subcellularLocation>
        <location evidence="12">Cytoplasm</location>
    </subcellularLocation>
</comment>
<dbReference type="RefSeq" id="WP_073390769.1">
    <property type="nucleotide sequence ID" value="NZ_FQVU01000003.1"/>
</dbReference>
<evidence type="ECO:0000256" key="12">
    <source>
        <dbReference type="RuleBase" id="RU364052"/>
    </source>
</evidence>
<evidence type="ECO:0000256" key="3">
    <source>
        <dbReference type="ARBA" id="ARBA00002185"/>
    </source>
</evidence>
<dbReference type="GO" id="GO:0006783">
    <property type="term" value="P:heme biosynthetic process"/>
    <property type="evidence" value="ECO:0007669"/>
    <property type="project" value="UniProtKB-UniRule"/>
</dbReference>
<keyword evidence="12" id="KW-0963">Cytoplasm</keyword>
<accession>A0A1M5M827</accession>
<evidence type="ECO:0000256" key="8">
    <source>
        <dbReference type="ARBA" id="ARBA00022630"/>
    </source>
</evidence>
<keyword evidence="15" id="KW-1185">Reference proteome</keyword>
<comment type="cofactor">
    <cofactor evidence="2 12">
        <name>FAD</name>
        <dbReference type="ChEBI" id="CHEBI:57692"/>
    </cofactor>
</comment>